<evidence type="ECO:0008006" key="3">
    <source>
        <dbReference type="Google" id="ProtNLM"/>
    </source>
</evidence>
<dbReference type="EMBL" id="CP035281">
    <property type="protein sequence ID" value="QAT42201.1"/>
    <property type="molecule type" value="Genomic_DNA"/>
</dbReference>
<evidence type="ECO:0000313" key="1">
    <source>
        <dbReference type="EMBL" id="QAT42201.1"/>
    </source>
</evidence>
<dbReference type="OrthoDB" id="1676884at2"/>
<name>A0A410PTA1_9FIRM</name>
<sequence length="387" mass="42830">MKIESSTIAVNSAREYESVEFTKAKSKNEIWVPADPDNKKDQIEEEDNLSKFLNATKKLLADDGSPMQSGSASFFSYNKKSEKSSSGSVLSTGKSEEGSFSLMDMEDYKIMLLRKMIELLTRDSKGGFCYKGLTERSQQTLKSLSLNFEVPAELSGTQAAPAPGMWVRNVYAEHFLSEEESTTFSSVGIAKTQDGRELSFGIDLEMSRSFMEYTGIKWSEQVVMSDPLVINLDNNPVSLSDQKFCFDIDSDGKDDQISYLSKGRGYLALDKNEDGKINNGKELFGAKTGNGFAELSAYDTDKNGWIDESDEIYNKLKIWIKAEDGTDQLLSLKAADIGAIYLDSAKTDFLLKSAESGQVNGQIRRTGLYLKESTGEAQTAQQIDVSI</sequence>
<dbReference type="PANTHER" id="PTHR39431">
    <property type="entry name" value="FRPA/C-RELATED PROTEIN"/>
    <property type="match status" value="1"/>
</dbReference>
<reference evidence="1 2" key="1">
    <citation type="submission" date="2019-01" db="EMBL/GenBank/DDBJ databases">
        <title>Draft genomes of a novel of Aminipila strains.</title>
        <authorList>
            <person name="Ma S."/>
        </authorList>
    </citation>
    <scope>NUCLEOTIDE SEQUENCE [LARGE SCALE GENOMIC DNA]</scope>
    <source>
        <strain evidence="2">JN-39</strain>
    </source>
</reference>
<dbReference type="KEGG" id="amij:EQM06_02560"/>
<evidence type="ECO:0000313" key="2">
    <source>
        <dbReference type="Proteomes" id="UP000287601"/>
    </source>
</evidence>
<protein>
    <recommendedName>
        <fullName evidence="3">VCBS repeat-containing protein</fullName>
    </recommendedName>
</protein>
<keyword evidence="2" id="KW-1185">Reference proteome</keyword>
<dbReference type="AlphaFoldDB" id="A0A410PTA1"/>
<accession>A0A410PTA1</accession>
<proteinExistence type="predicted"/>
<dbReference type="PANTHER" id="PTHR39431:SF1">
    <property type="entry name" value="FRPA_C-RELATED PROTEIN"/>
    <property type="match status" value="1"/>
</dbReference>
<dbReference type="Proteomes" id="UP000287601">
    <property type="component" value="Chromosome"/>
</dbReference>
<organism evidence="1 2">
    <name type="scientific">Aminipila luticellarii</name>
    <dbReference type="NCBI Taxonomy" id="2507160"/>
    <lineage>
        <taxon>Bacteria</taxon>
        <taxon>Bacillati</taxon>
        <taxon>Bacillota</taxon>
        <taxon>Clostridia</taxon>
        <taxon>Peptostreptococcales</taxon>
        <taxon>Anaerovoracaceae</taxon>
        <taxon>Aminipila</taxon>
    </lineage>
</organism>
<gene>
    <name evidence="1" type="ORF">EQM06_02560</name>
</gene>
<dbReference type="RefSeq" id="WP_128744855.1">
    <property type="nucleotide sequence ID" value="NZ_CP035281.1"/>
</dbReference>